<evidence type="ECO:0000313" key="2">
    <source>
        <dbReference type="EMBL" id="PTQ61959.1"/>
    </source>
</evidence>
<keyword evidence="2" id="KW-0131">Cell cycle</keyword>
<feature type="transmembrane region" description="Helical" evidence="1">
    <location>
        <begin position="21"/>
        <end position="45"/>
    </location>
</feature>
<keyword evidence="2" id="KW-0132">Cell division</keyword>
<organism evidence="2 3">
    <name type="scientific">Sphingomonas aurantiaca</name>
    <dbReference type="NCBI Taxonomy" id="185949"/>
    <lineage>
        <taxon>Bacteria</taxon>
        <taxon>Pseudomonadati</taxon>
        <taxon>Pseudomonadota</taxon>
        <taxon>Alphaproteobacteria</taxon>
        <taxon>Sphingomonadales</taxon>
        <taxon>Sphingomonadaceae</taxon>
        <taxon>Sphingomonas</taxon>
    </lineage>
</organism>
<reference evidence="2 3" key="1">
    <citation type="submission" date="2018-04" db="EMBL/GenBank/DDBJ databases">
        <title>Genomic Encyclopedia of Type Strains, Phase III (KMG-III): the genomes of soil and plant-associated and newly described type strains.</title>
        <authorList>
            <person name="Whitman W."/>
        </authorList>
    </citation>
    <scope>NUCLEOTIDE SEQUENCE [LARGE SCALE GENOMIC DNA]</scope>
    <source>
        <strain evidence="2 3">MA101b</strain>
    </source>
</reference>
<dbReference type="InterPro" id="IPR004513">
    <property type="entry name" value="FtsX"/>
</dbReference>
<dbReference type="PANTHER" id="PTHR47755:SF1">
    <property type="entry name" value="CELL DIVISION PROTEIN FTSX"/>
    <property type="match status" value="1"/>
</dbReference>
<feature type="transmembrane region" description="Helical" evidence="1">
    <location>
        <begin position="268"/>
        <end position="290"/>
    </location>
</feature>
<dbReference type="Proteomes" id="UP000244189">
    <property type="component" value="Unassembled WGS sequence"/>
</dbReference>
<keyword evidence="3" id="KW-1185">Reference proteome</keyword>
<keyword evidence="1" id="KW-1133">Transmembrane helix</keyword>
<evidence type="ECO:0000313" key="3">
    <source>
        <dbReference type="Proteomes" id="UP000244189"/>
    </source>
</evidence>
<sequence length="298" mass="31096">MSGATKARSSAERRVLDEAGGLRAMTWVMAIMLFLTMLAAALGLATAGAARLLDRQLAGRLTVQIVEGDPVRRDGAAARVLAALRAMPGVARAVPVDRADLTRLLQPWLGADGADPQLPVPAMIDVDLGDSGEAAAVRVAAALRRFGPAIRVDRHESWMSPVNDVMRTLTFLALALVMLMASATAAVVVLAARAGLETHRATIGVMHMLGSTDLQVARLFQRRIALDAMIGGVGGGLAALLVVAFIGVRLHGLGSELLGGVTLGGIDWIALALLPVAFVVLATLAARVTIVRALRHIL</sequence>
<gene>
    <name evidence="2" type="ORF">C8J26_0230</name>
</gene>
<evidence type="ECO:0000256" key="1">
    <source>
        <dbReference type="SAM" id="Phobius"/>
    </source>
</evidence>
<name>A0A2T5GRJ9_9SPHN</name>
<dbReference type="GO" id="GO:0051301">
    <property type="term" value="P:cell division"/>
    <property type="evidence" value="ECO:0007669"/>
    <property type="project" value="UniProtKB-KW"/>
</dbReference>
<dbReference type="RefSeq" id="WP_107956394.1">
    <property type="nucleotide sequence ID" value="NZ_QAOG01000001.1"/>
</dbReference>
<comment type="caution">
    <text evidence="2">The sequence shown here is derived from an EMBL/GenBank/DDBJ whole genome shotgun (WGS) entry which is preliminary data.</text>
</comment>
<keyword evidence="1" id="KW-0812">Transmembrane</keyword>
<dbReference type="EMBL" id="QAOG01000001">
    <property type="protein sequence ID" value="PTQ61959.1"/>
    <property type="molecule type" value="Genomic_DNA"/>
</dbReference>
<dbReference type="GO" id="GO:0032153">
    <property type="term" value="C:cell division site"/>
    <property type="evidence" value="ECO:0007669"/>
    <property type="project" value="TreeGrafter"/>
</dbReference>
<dbReference type="AlphaFoldDB" id="A0A2T5GRJ9"/>
<feature type="transmembrane region" description="Helical" evidence="1">
    <location>
        <begin position="169"/>
        <end position="192"/>
    </location>
</feature>
<dbReference type="PANTHER" id="PTHR47755">
    <property type="entry name" value="CELL DIVISION PROTEIN FTSX"/>
    <property type="match status" value="1"/>
</dbReference>
<protein>
    <submittedName>
        <fullName evidence="2">Cell division transport system permease protein</fullName>
    </submittedName>
</protein>
<dbReference type="GO" id="GO:0016020">
    <property type="term" value="C:membrane"/>
    <property type="evidence" value="ECO:0007669"/>
    <property type="project" value="InterPro"/>
</dbReference>
<keyword evidence="1" id="KW-0472">Membrane</keyword>
<feature type="transmembrane region" description="Helical" evidence="1">
    <location>
        <begin position="224"/>
        <end position="248"/>
    </location>
</feature>
<accession>A0A2T5GRJ9</accession>
<proteinExistence type="predicted"/>